<evidence type="ECO:0000313" key="2">
    <source>
        <dbReference type="Proteomes" id="UP001601059"/>
    </source>
</evidence>
<dbReference type="InterPro" id="IPR012655">
    <property type="entry name" value="YrzI"/>
</dbReference>
<sequence length="43" mass="4999">MTLNILFLTVNINKRKITGEEALRKEMAKKAFNDTKAINIHRL</sequence>
<accession>A0ABW6KHM8</accession>
<comment type="caution">
    <text evidence="1">The sequence shown here is derived from an EMBL/GenBank/DDBJ whole genome shotgun (WGS) entry which is preliminary data.</text>
</comment>
<name>A0ABW6KHM8_9BACI</name>
<dbReference type="RefSeq" id="WP_389363627.1">
    <property type="nucleotide sequence ID" value="NZ_JBIACK010000014.1"/>
</dbReference>
<gene>
    <name evidence="1" type="ORF">ACFYKX_21985</name>
</gene>
<organism evidence="1 2">
    <name type="scientific">Cytobacillus spartinae</name>
    <dbReference type="NCBI Taxonomy" id="3299023"/>
    <lineage>
        <taxon>Bacteria</taxon>
        <taxon>Bacillati</taxon>
        <taxon>Bacillota</taxon>
        <taxon>Bacilli</taxon>
        <taxon>Bacillales</taxon>
        <taxon>Bacillaceae</taxon>
        <taxon>Cytobacillus</taxon>
    </lineage>
</organism>
<proteinExistence type="predicted"/>
<dbReference type="Proteomes" id="UP001601059">
    <property type="component" value="Unassembled WGS sequence"/>
</dbReference>
<dbReference type="EMBL" id="JBIACK010000014">
    <property type="protein sequence ID" value="MFE8703254.1"/>
    <property type="molecule type" value="Genomic_DNA"/>
</dbReference>
<dbReference type="Pfam" id="PF09501">
    <property type="entry name" value="Bac_small_YrzI"/>
    <property type="match status" value="1"/>
</dbReference>
<protein>
    <submittedName>
        <fullName evidence="1">YrzI family small protein</fullName>
    </submittedName>
</protein>
<keyword evidence="2" id="KW-1185">Reference proteome</keyword>
<evidence type="ECO:0000313" key="1">
    <source>
        <dbReference type="EMBL" id="MFE8703254.1"/>
    </source>
</evidence>
<reference evidence="1 2" key="1">
    <citation type="submission" date="2024-08" db="EMBL/GenBank/DDBJ databases">
        <title>Two novel Cytobacillus novel species.</title>
        <authorList>
            <person name="Liu G."/>
        </authorList>
    </citation>
    <scope>NUCLEOTIDE SEQUENCE [LARGE SCALE GENOMIC DNA]</scope>
    <source>
        <strain evidence="1 2">FJAT-54145</strain>
    </source>
</reference>